<accession>A0A8I6R8N3</accession>
<evidence type="ECO:0000313" key="9">
    <source>
        <dbReference type="EnsemblMetazoa" id="XP_014240569.1"/>
    </source>
</evidence>
<dbReference type="InterPro" id="IPR001117">
    <property type="entry name" value="Cu-oxidase_2nd"/>
</dbReference>
<feature type="domain" description="Plastocyanin-like" evidence="6">
    <location>
        <begin position="227"/>
        <end position="324"/>
    </location>
</feature>
<evidence type="ECO:0000256" key="4">
    <source>
        <dbReference type="ARBA" id="ARBA00023008"/>
    </source>
</evidence>
<dbReference type="AlphaFoldDB" id="A0A8I6R8N3"/>
<feature type="transmembrane region" description="Helical" evidence="5">
    <location>
        <begin position="12"/>
        <end position="32"/>
    </location>
</feature>
<evidence type="ECO:0008006" key="11">
    <source>
        <dbReference type="Google" id="ProtNLM"/>
    </source>
</evidence>
<dbReference type="RefSeq" id="XP_014240569.1">
    <property type="nucleotide sequence ID" value="XM_014385083.2"/>
</dbReference>
<protein>
    <recommendedName>
        <fullName evidence="11">Multicopper oxidase</fullName>
    </recommendedName>
</protein>
<feature type="domain" description="Plastocyanin-like" evidence="8">
    <location>
        <begin position="90"/>
        <end position="196"/>
    </location>
</feature>
<sequence length="609" mass="68348">MLMGRHRGEVWLLRAALFIGLLSAVVTVIYLTPVPDLHFASCDRPCHELDWPMICRFRITLEQHQPLGGLCGDCPANISHCFRFGCMVAEGNSKRILTANKQLPGPSIQVCQNDIILVDVVNRLPGQGVAIHWRGQKQFESPYMDGVPMITQCPISSYTTFQYKFRASEAGTHLWQSHTGNEILDGIFGALVVRKADRTNEHRRLYDIDDKSHMIILNQWKSSVRQSEGAHILVNGIASNNDALVPILKVNKGLKYRIRVAHAGDGNACPFFVSLKEHQLLIISLDGNPIVPIYTKSIEITQGERFDFIMDASKEGGEYKLEVRSNCTKSIGVAKFIYNTTVDEMMESESIEPMTGTVQTSLVSTVFNKKCAKDSNVMCIQKIHSFDKMPSELAKEKMDVTLYLPFDYLAIAAGAGKSEAIPRMDNITFMFPSSPLVSQYDDTTYHEICRKDRLPDRCMNEQVCECVHTIHIPLKAKVEIILINQDKVTQADHVFHLHGHHFHVVGVTDNVKEQNVEVLKHLDEKGLLMKRNLLNPIVKDTVAVPRNGAVALRFIANNPGYWLLHDQSASQWASGLDVVLKVGENYNLPSVPDNFPKCGSWVGPQFFLI</sequence>
<name>A0A8I6R8N3_CIMLE</name>
<evidence type="ECO:0000313" key="10">
    <source>
        <dbReference type="Proteomes" id="UP000494040"/>
    </source>
</evidence>
<dbReference type="PANTHER" id="PTHR11709:SF394">
    <property type="entry name" value="FI03373P-RELATED"/>
    <property type="match status" value="1"/>
</dbReference>
<comment type="similarity">
    <text evidence="1">Belongs to the multicopper oxidase family.</text>
</comment>
<evidence type="ECO:0000256" key="3">
    <source>
        <dbReference type="ARBA" id="ARBA00023002"/>
    </source>
</evidence>
<dbReference type="FunFam" id="2.60.40.420:FF:000045">
    <property type="entry name" value="Laccase 2"/>
    <property type="match status" value="1"/>
</dbReference>
<dbReference type="GO" id="GO:0016491">
    <property type="term" value="F:oxidoreductase activity"/>
    <property type="evidence" value="ECO:0007669"/>
    <property type="project" value="UniProtKB-KW"/>
</dbReference>
<dbReference type="GO" id="GO:0006826">
    <property type="term" value="P:iron ion transport"/>
    <property type="evidence" value="ECO:0007669"/>
    <property type="project" value="TreeGrafter"/>
</dbReference>
<dbReference type="InterPro" id="IPR045087">
    <property type="entry name" value="Cu-oxidase_fam"/>
</dbReference>
<dbReference type="InterPro" id="IPR011707">
    <property type="entry name" value="Cu-oxidase-like_N"/>
</dbReference>
<dbReference type="OMA" id="IFHLHGY"/>
<keyword evidence="5" id="KW-1133">Transmembrane helix</keyword>
<dbReference type="InterPro" id="IPR011706">
    <property type="entry name" value="Cu-oxidase_C"/>
</dbReference>
<keyword evidence="5" id="KW-0472">Membrane</keyword>
<dbReference type="GO" id="GO:0005507">
    <property type="term" value="F:copper ion binding"/>
    <property type="evidence" value="ECO:0007669"/>
    <property type="project" value="InterPro"/>
</dbReference>
<feature type="domain" description="Plastocyanin-like" evidence="7">
    <location>
        <begin position="439"/>
        <end position="567"/>
    </location>
</feature>
<evidence type="ECO:0000256" key="2">
    <source>
        <dbReference type="ARBA" id="ARBA00022723"/>
    </source>
</evidence>
<keyword evidence="5" id="KW-0812">Transmembrane</keyword>
<proteinExistence type="inferred from homology"/>
<dbReference type="Gene3D" id="2.60.40.420">
    <property type="entry name" value="Cupredoxins - blue copper proteins"/>
    <property type="match status" value="3"/>
</dbReference>
<evidence type="ECO:0000256" key="5">
    <source>
        <dbReference type="SAM" id="Phobius"/>
    </source>
</evidence>
<dbReference type="CDD" id="cd13858">
    <property type="entry name" value="CuRO_1_tcLCC2_insect_like"/>
    <property type="match status" value="1"/>
</dbReference>
<organism evidence="9 10">
    <name type="scientific">Cimex lectularius</name>
    <name type="common">Bed bug</name>
    <name type="synonym">Acanthia lectularia</name>
    <dbReference type="NCBI Taxonomy" id="79782"/>
    <lineage>
        <taxon>Eukaryota</taxon>
        <taxon>Metazoa</taxon>
        <taxon>Ecdysozoa</taxon>
        <taxon>Arthropoda</taxon>
        <taxon>Hexapoda</taxon>
        <taxon>Insecta</taxon>
        <taxon>Pterygota</taxon>
        <taxon>Neoptera</taxon>
        <taxon>Paraneoptera</taxon>
        <taxon>Hemiptera</taxon>
        <taxon>Heteroptera</taxon>
        <taxon>Panheteroptera</taxon>
        <taxon>Cimicomorpha</taxon>
        <taxon>Cimicidae</taxon>
        <taxon>Cimex</taxon>
    </lineage>
</organism>
<dbReference type="Pfam" id="PF00394">
    <property type="entry name" value="Cu-oxidase"/>
    <property type="match status" value="1"/>
</dbReference>
<dbReference type="GO" id="GO:0005886">
    <property type="term" value="C:plasma membrane"/>
    <property type="evidence" value="ECO:0007669"/>
    <property type="project" value="TreeGrafter"/>
</dbReference>
<evidence type="ECO:0000259" key="6">
    <source>
        <dbReference type="Pfam" id="PF00394"/>
    </source>
</evidence>
<dbReference type="Pfam" id="PF07731">
    <property type="entry name" value="Cu-oxidase_2"/>
    <property type="match status" value="1"/>
</dbReference>
<dbReference type="Proteomes" id="UP000494040">
    <property type="component" value="Unassembled WGS sequence"/>
</dbReference>
<dbReference type="EnsemblMetazoa" id="XM_014385083.2">
    <property type="protein sequence ID" value="XP_014240569.1"/>
    <property type="gene ID" value="LOC106661573"/>
</dbReference>
<keyword evidence="10" id="KW-1185">Reference proteome</keyword>
<dbReference type="CDD" id="cd13905">
    <property type="entry name" value="CuRO_3_tcLLC2_insect_like"/>
    <property type="match status" value="1"/>
</dbReference>
<dbReference type="GeneID" id="106661573"/>
<dbReference type="OrthoDB" id="2121828at2759"/>
<evidence type="ECO:0000259" key="8">
    <source>
        <dbReference type="Pfam" id="PF07732"/>
    </source>
</evidence>
<dbReference type="Pfam" id="PF07732">
    <property type="entry name" value="Cu-oxidase_3"/>
    <property type="match status" value="1"/>
</dbReference>
<keyword evidence="4" id="KW-0186">Copper</keyword>
<dbReference type="PANTHER" id="PTHR11709">
    <property type="entry name" value="MULTI-COPPER OXIDASE"/>
    <property type="match status" value="1"/>
</dbReference>
<dbReference type="KEGG" id="clec:106661573"/>
<keyword evidence="3" id="KW-0560">Oxidoreductase</keyword>
<reference evidence="9" key="1">
    <citation type="submission" date="2022-01" db="UniProtKB">
        <authorList>
            <consortium name="EnsemblMetazoa"/>
        </authorList>
    </citation>
    <scope>IDENTIFICATION</scope>
</reference>
<dbReference type="InterPro" id="IPR008972">
    <property type="entry name" value="Cupredoxin"/>
</dbReference>
<keyword evidence="2" id="KW-0479">Metal-binding</keyword>
<evidence type="ECO:0000259" key="7">
    <source>
        <dbReference type="Pfam" id="PF07731"/>
    </source>
</evidence>
<evidence type="ECO:0000256" key="1">
    <source>
        <dbReference type="ARBA" id="ARBA00010609"/>
    </source>
</evidence>
<dbReference type="SUPFAM" id="SSF49503">
    <property type="entry name" value="Cupredoxins"/>
    <property type="match status" value="3"/>
</dbReference>